<reference evidence="2" key="1">
    <citation type="journal article" date="2017" name="bioRxiv">
        <title>Conservation of a gene cluster reveals novel cercosporin biosynthetic mechanisms and extends production to the genus Colletotrichum.</title>
        <authorList>
            <person name="de Jonge R."/>
            <person name="Ebert M.K."/>
            <person name="Huitt-Roehl C.R."/>
            <person name="Pal P."/>
            <person name="Suttle J.C."/>
            <person name="Spanner R.E."/>
            <person name="Neubauer J.D."/>
            <person name="Jurick W.M.II."/>
            <person name="Stott K.A."/>
            <person name="Secor G.A."/>
            <person name="Thomma B.P.H.J."/>
            <person name="Van de Peer Y."/>
            <person name="Townsend C.A."/>
            <person name="Bolton M.D."/>
        </authorList>
    </citation>
    <scope>NUCLEOTIDE SEQUENCE [LARGE SCALE GENOMIC DNA]</scope>
    <source>
        <strain evidence="2">CBS538.71</strain>
    </source>
</reference>
<protein>
    <submittedName>
        <fullName evidence="1">Uncharacterized protein</fullName>
    </submittedName>
</protein>
<keyword evidence="2" id="KW-1185">Reference proteome</keyword>
<dbReference type="AlphaFoldDB" id="A0A2S6C8K1"/>
<evidence type="ECO:0000313" key="2">
    <source>
        <dbReference type="Proteomes" id="UP000237631"/>
    </source>
</evidence>
<gene>
    <name evidence="1" type="ORF">CBER1_03389</name>
</gene>
<evidence type="ECO:0000313" key="1">
    <source>
        <dbReference type="EMBL" id="PPJ56003.1"/>
    </source>
</evidence>
<name>A0A2S6C8K1_9PEZI</name>
<sequence>MAGKPARGTDMKYKDDPMKMEWQGDKFWVVLSEVRRNLALKCIFPTDIWEQIRGDGKTYYALHAWSWGQADEAAADSDDWEQKEEIEWSTEQEYEAAIHGLKYKYDLRAVNKRFG</sequence>
<proteinExistence type="predicted"/>
<dbReference type="Proteomes" id="UP000237631">
    <property type="component" value="Unassembled WGS sequence"/>
</dbReference>
<comment type="caution">
    <text evidence="1">The sequence shown here is derived from an EMBL/GenBank/DDBJ whole genome shotgun (WGS) entry which is preliminary data.</text>
</comment>
<organism evidence="1 2">
    <name type="scientific">Cercospora berteroae</name>
    <dbReference type="NCBI Taxonomy" id="357750"/>
    <lineage>
        <taxon>Eukaryota</taxon>
        <taxon>Fungi</taxon>
        <taxon>Dikarya</taxon>
        <taxon>Ascomycota</taxon>
        <taxon>Pezizomycotina</taxon>
        <taxon>Dothideomycetes</taxon>
        <taxon>Dothideomycetidae</taxon>
        <taxon>Mycosphaerellales</taxon>
        <taxon>Mycosphaerellaceae</taxon>
        <taxon>Cercospora</taxon>
    </lineage>
</organism>
<dbReference type="EMBL" id="PNEN01000527">
    <property type="protein sequence ID" value="PPJ56003.1"/>
    <property type="molecule type" value="Genomic_DNA"/>
</dbReference>
<accession>A0A2S6C8K1</accession>